<dbReference type="PANTHER" id="PTHR24243:SF224">
    <property type="entry name" value="G-PROTEIN COUPLED RECEPTOR 19-RELATED"/>
    <property type="match status" value="1"/>
</dbReference>
<dbReference type="InterPro" id="IPR000276">
    <property type="entry name" value="GPCR_Rhodpsn"/>
</dbReference>
<dbReference type="PRINTS" id="PR00237">
    <property type="entry name" value="GPCRRHODOPSN"/>
</dbReference>
<dbReference type="GO" id="GO:0004930">
    <property type="term" value="F:G protein-coupled receptor activity"/>
    <property type="evidence" value="ECO:0007669"/>
    <property type="project" value="UniProtKB-KW"/>
</dbReference>
<evidence type="ECO:0000313" key="10">
    <source>
        <dbReference type="Ensembl" id="ENSOMYP00000080669.2"/>
    </source>
</evidence>
<dbReference type="OrthoDB" id="5950040at2759"/>
<dbReference type="PANTHER" id="PTHR24243">
    <property type="entry name" value="G-PROTEIN COUPLED RECEPTOR"/>
    <property type="match status" value="1"/>
</dbReference>
<reference evidence="10" key="3">
    <citation type="submission" date="2025-09" db="UniProtKB">
        <authorList>
            <consortium name="Ensembl"/>
        </authorList>
    </citation>
    <scope>IDENTIFICATION</scope>
</reference>
<keyword evidence="4" id="KW-0297">G-protein coupled receptor</keyword>
<feature type="transmembrane region" description="Helical" evidence="8">
    <location>
        <begin position="26"/>
        <end position="51"/>
    </location>
</feature>
<evidence type="ECO:0000256" key="1">
    <source>
        <dbReference type="ARBA" id="ARBA00004141"/>
    </source>
</evidence>
<reference evidence="10" key="2">
    <citation type="submission" date="2025-08" db="UniProtKB">
        <authorList>
            <consortium name="Ensembl"/>
        </authorList>
    </citation>
    <scope>IDENTIFICATION</scope>
</reference>
<evidence type="ECO:0000256" key="7">
    <source>
        <dbReference type="ARBA" id="ARBA00023224"/>
    </source>
</evidence>
<evidence type="ECO:0000256" key="2">
    <source>
        <dbReference type="ARBA" id="ARBA00022692"/>
    </source>
</evidence>
<dbReference type="Pfam" id="PF00001">
    <property type="entry name" value="7tm_1"/>
    <property type="match status" value="1"/>
</dbReference>
<dbReference type="AlphaFoldDB" id="A0A8C7TF45"/>
<feature type="transmembrane region" description="Helical" evidence="8">
    <location>
        <begin position="114"/>
        <end position="135"/>
    </location>
</feature>
<feature type="transmembrane region" description="Helical" evidence="8">
    <location>
        <begin position="253"/>
        <end position="275"/>
    </location>
</feature>
<dbReference type="Gene3D" id="1.20.1070.10">
    <property type="entry name" value="Rhodopsin 7-helix transmembrane proteins"/>
    <property type="match status" value="1"/>
</dbReference>
<evidence type="ECO:0000256" key="5">
    <source>
        <dbReference type="ARBA" id="ARBA00023136"/>
    </source>
</evidence>
<dbReference type="KEGG" id="omy:118940483"/>
<keyword evidence="7" id="KW-0807">Transducer</keyword>
<accession>A0A8C7TF45</accession>
<dbReference type="Ensembl" id="ENSOMYT00000087919.2">
    <property type="protein sequence ID" value="ENSOMYP00000080669.2"/>
    <property type="gene ID" value="ENSOMYG00000037362.2"/>
</dbReference>
<evidence type="ECO:0000259" key="9">
    <source>
        <dbReference type="PROSITE" id="PS50262"/>
    </source>
</evidence>
<name>A0A8C7TF45_ONCMY</name>
<sequence length="337" mass="35773">MADNGSVWRNDSGSGDEETGVGSVELVLVLVMDVLILVLGVTGHSLVMVILCGRRRRRAGPGGQHNQGNLTGTGTDTLLLALSAADLLLLSMLPFHTVAIAMQHWPFGDFLCRLVSFLGAACSSASAFTLAALAVTRYLTVVEPTQAYRLLTPRRVALTSAALWLPACALAAPQLAFRSVGDGRISPDGLACFNFLSHNGQLAYGACQFLLSFALPLGVIAVAYSGIYLFLWRSCRDSRAPQVERYQRKVTQTSALLVLAFTLCWLPSYGLTFALLGGGSHGATGSSPRFGPFSVFARITATSSTVANPILYVLMSQKFRQDLLELGARGGARGGGQ</sequence>
<evidence type="ECO:0000256" key="6">
    <source>
        <dbReference type="ARBA" id="ARBA00023170"/>
    </source>
</evidence>
<keyword evidence="2 8" id="KW-0812">Transmembrane</keyword>
<evidence type="ECO:0000256" key="3">
    <source>
        <dbReference type="ARBA" id="ARBA00022989"/>
    </source>
</evidence>
<reference evidence="10" key="1">
    <citation type="submission" date="2020-07" db="EMBL/GenBank/DDBJ databases">
        <title>A long reads based de novo assembly of the rainbow trout Arlee double haploid line genome.</title>
        <authorList>
            <person name="Gao G."/>
            <person name="Palti Y."/>
        </authorList>
    </citation>
    <scope>NUCLEOTIDE SEQUENCE [LARGE SCALE GENOMIC DNA]</scope>
</reference>
<feature type="transmembrane region" description="Helical" evidence="8">
    <location>
        <begin position="295"/>
        <end position="314"/>
    </location>
</feature>
<dbReference type="SUPFAM" id="SSF81321">
    <property type="entry name" value="Family A G protein-coupled receptor-like"/>
    <property type="match status" value="1"/>
</dbReference>
<evidence type="ECO:0000256" key="8">
    <source>
        <dbReference type="SAM" id="Phobius"/>
    </source>
</evidence>
<dbReference type="Proteomes" id="UP000694395">
    <property type="component" value="Chromosome 17"/>
</dbReference>
<dbReference type="RefSeq" id="XP_036806222.1">
    <property type="nucleotide sequence ID" value="XM_036950327.1"/>
</dbReference>
<keyword evidence="5 8" id="KW-0472">Membrane</keyword>
<protein>
    <recommendedName>
        <fullName evidence="9">G-protein coupled receptors family 1 profile domain-containing protein</fullName>
    </recommendedName>
</protein>
<proteinExistence type="predicted"/>
<feature type="transmembrane region" description="Helical" evidence="8">
    <location>
        <begin position="209"/>
        <end position="232"/>
    </location>
</feature>
<keyword evidence="3 8" id="KW-1133">Transmembrane helix</keyword>
<feature type="domain" description="G-protein coupled receptors family 1 profile" evidence="9">
    <location>
        <begin position="43"/>
        <end position="312"/>
    </location>
</feature>
<feature type="transmembrane region" description="Helical" evidence="8">
    <location>
        <begin position="78"/>
        <end position="102"/>
    </location>
</feature>
<organism evidence="10 11">
    <name type="scientific">Oncorhynchus mykiss</name>
    <name type="common">Rainbow trout</name>
    <name type="synonym">Salmo gairdneri</name>
    <dbReference type="NCBI Taxonomy" id="8022"/>
    <lineage>
        <taxon>Eukaryota</taxon>
        <taxon>Metazoa</taxon>
        <taxon>Chordata</taxon>
        <taxon>Craniata</taxon>
        <taxon>Vertebrata</taxon>
        <taxon>Euteleostomi</taxon>
        <taxon>Actinopterygii</taxon>
        <taxon>Neopterygii</taxon>
        <taxon>Teleostei</taxon>
        <taxon>Protacanthopterygii</taxon>
        <taxon>Salmoniformes</taxon>
        <taxon>Salmonidae</taxon>
        <taxon>Salmoninae</taxon>
        <taxon>Oncorhynchus</taxon>
    </lineage>
</organism>
<feature type="transmembrane region" description="Helical" evidence="8">
    <location>
        <begin position="156"/>
        <end position="177"/>
    </location>
</feature>
<comment type="subcellular location">
    <subcellularLocation>
        <location evidence="1">Membrane</location>
        <topology evidence="1">Multi-pass membrane protein</topology>
    </subcellularLocation>
</comment>
<dbReference type="GeneTree" id="ENSGT01150000286969"/>
<dbReference type="PROSITE" id="PS50262">
    <property type="entry name" value="G_PROTEIN_RECEP_F1_2"/>
    <property type="match status" value="1"/>
</dbReference>
<dbReference type="InterPro" id="IPR017452">
    <property type="entry name" value="GPCR_Rhodpsn_7TM"/>
</dbReference>
<evidence type="ECO:0000313" key="11">
    <source>
        <dbReference type="Proteomes" id="UP000694395"/>
    </source>
</evidence>
<gene>
    <name evidence="10" type="primary">LOC118940483</name>
</gene>
<evidence type="ECO:0000256" key="4">
    <source>
        <dbReference type="ARBA" id="ARBA00023040"/>
    </source>
</evidence>
<keyword evidence="11" id="KW-1185">Reference proteome</keyword>
<dbReference type="GO" id="GO:0005886">
    <property type="term" value="C:plasma membrane"/>
    <property type="evidence" value="ECO:0007669"/>
    <property type="project" value="TreeGrafter"/>
</dbReference>
<keyword evidence="6" id="KW-0675">Receptor</keyword>
<dbReference type="GeneID" id="118940483"/>